<evidence type="ECO:0000313" key="2">
    <source>
        <dbReference type="EMBL" id="BAS87886.1"/>
    </source>
</evidence>
<evidence type="ECO:0000313" key="3">
    <source>
        <dbReference type="Proteomes" id="UP000059680"/>
    </source>
</evidence>
<evidence type="ECO:0000256" key="1">
    <source>
        <dbReference type="SAM" id="MobiDB-lite"/>
    </source>
</evidence>
<feature type="region of interest" description="Disordered" evidence="1">
    <location>
        <begin position="66"/>
        <end position="88"/>
    </location>
</feature>
<dbReference type="Proteomes" id="UP000059680">
    <property type="component" value="Chromosome 4"/>
</dbReference>
<feature type="compositionally biased region" description="Basic and acidic residues" evidence="1">
    <location>
        <begin position="226"/>
        <end position="245"/>
    </location>
</feature>
<reference evidence="3" key="1">
    <citation type="journal article" date="2005" name="Nature">
        <title>The map-based sequence of the rice genome.</title>
        <authorList>
            <consortium name="International rice genome sequencing project (IRGSP)"/>
            <person name="Matsumoto T."/>
            <person name="Wu J."/>
            <person name="Kanamori H."/>
            <person name="Katayose Y."/>
            <person name="Fujisawa M."/>
            <person name="Namiki N."/>
            <person name="Mizuno H."/>
            <person name="Yamamoto K."/>
            <person name="Antonio B.A."/>
            <person name="Baba T."/>
            <person name="Sakata K."/>
            <person name="Nagamura Y."/>
            <person name="Aoki H."/>
            <person name="Arikawa K."/>
            <person name="Arita K."/>
            <person name="Bito T."/>
            <person name="Chiden Y."/>
            <person name="Fujitsuka N."/>
            <person name="Fukunaka R."/>
            <person name="Hamada M."/>
            <person name="Harada C."/>
            <person name="Hayashi A."/>
            <person name="Hijishita S."/>
            <person name="Honda M."/>
            <person name="Hosokawa S."/>
            <person name="Ichikawa Y."/>
            <person name="Idonuma A."/>
            <person name="Iijima M."/>
            <person name="Ikeda M."/>
            <person name="Ikeno M."/>
            <person name="Ito K."/>
            <person name="Ito S."/>
            <person name="Ito T."/>
            <person name="Ito Y."/>
            <person name="Ito Y."/>
            <person name="Iwabuchi A."/>
            <person name="Kamiya K."/>
            <person name="Karasawa W."/>
            <person name="Kurita K."/>
            <person name="Katagiri S."/>
            <person name="Kikuta A."/>
            <person name="Kobayashi H."/>
            <person name="Kobayashi N."/>
            <person name="Machita K."/>
            <person name="Maehara T."/>
            <person name="Masukawa M."/>
            <person name="Mizubayashi T."/>
            <person name="Mukai Y."/>
            <person name="Nagasaki H."/>
            <person name="Nagata Y."/>
            <person name="Naito S."/>
            <person name="Nakashima M."/>
            <person name="Nakama Y."/>
            <person name="Nakamichi Y."/>
            <person name="Nakamura M."/>
            <person name="Meguro A."/>
            <person name="Negishi M."/>
            <person name="Ohta I."/>
            <person name="Ohta T."/>
            <person name="Okamoto M."/>
            <person name="Ono N."/>
            <person name="Saji S."/>
            <person name="Sakaguchi M."/>
            <person name="Sakai K."/>
            <person name="Shibata M."/>
            <person name="Shimokawa T."/>
            <person name="Song J."/>
            <person name="Takazaki Y."/>
            <person name="Terasawa K."/>
            <person name="Tsugane M."/>
            <person name="Tsuji K."/>
            <person name="Ueda S."/>
            <person name="Waki K."/>
            <person name="Yamagata H."/>
            <person name="Yamamoto M."/>
            <person name="Yamamoto S."/>
            <person name="Yamane H."/>
            <person name="Yoshiki S."/>
            <person name="Yoshihara R."/>
            <person name="Yukawa K."/>
            <person name="Zhong H."/>
            <person name="Yano M."/>
            <person name="Yuan Q."/>
            <person name="Ouyang S."/>
            <person name="Liu J."/>
            <person name="Jones K.M."/>
            <person name="Gansberger K."/>
            <person name="Moffat K."/>
            <person name="Hill J."/>
            <person name="Bera J."/>
            <person name="Fadrosh D."/>
            <person name="Jin S."/>
            <person name="Johri S."/>
            <person name="Kim M."/>
            <person name="Overton L."/>
            <person name="Reardon M."/>
            <person name="Tsitrin T."/>
            <person name="Vuong H."/>
            <person name="Weaver B."/>
            <person name="Ciecko A."/>
            <person name="Tallon L."/>
            <person name="Jackson J."/>
            <person name="Pai G."/>
            <person name="Aken S.V."/>
            <person name="Utterback T."/>
            <person name="Reidmuller S."/>
            <person name="Feldblyum T."/>
            <person name="Hsiao J."/>
            <person name="Zismann V."/>
            <person name="Iobst S."/>
            <person name="de Vazeille A.R."/>
            <person name="Buell C.R."/>
            <person name="Ying K."/>
            <person name="Li Y."/>
            <person name="Lu T."/>
            <person name="Huang Y."/>
            <person name="Zhao Q."/>
            <person name="Feng Q."/>
            <person name="Zhang L."/>
            <person name="Zhu J."/>
            <person name="Weng Q."/>
            <person name="Mu J."/>
            <person name="Lu Y."/>
            <person name="Fan D."/>
            <person name="Liu Y."/>
            <person name="Guan J."/>
            <person name="Zhang Y."/>
            <person name="Yu S."/>
            <person name="Liu X."/>
            <person name="Zhang Y."/>
            <person name="Hong G."/>
            <person name="Han B."/>
            <person name="Choisne N."/>
            <person name="Demange N."/>
            <person name="Orjeda G."/>
            <person name="Samain S."/>
            <person name="Cattolico L."/>
            <person name="Pelletier E."/>
            <person name="Couloux A."/>
            <person name="Segurens B."/>
            <person name="Wincker P."/>
            <person name="D'Hont A."/>
            <person name="Scarpelli C."/>
            <person name="Weissenbach J."/>
            <person name="Salanoubat M."/>
            <person name="Quetier F."/>
            <person name="Yu Y."/>
            <person name="Kim H.R."/>
            <person name="Rambo T."/>
            <person name="Currie J."/>
            <person name="Collura K."/>
            <person name="Luo M."/>
            <person name="Yang T."/>
            <person name="Ammiraju J.S.S."/>
            <person name="Engler F."/>
            <person name="Soderlund C."/>
            <person name="Wing R.A."/>
            <person name="Palmer L.E."/>
            <person name="de la Bastide M."/>
            <person name="Spiegel L."/>
            <person name="Nascimento L."/>
            <person name="Zutavern T."/>
            <person name="O'Shaughnessy A."/>
            <person name="Dike S."/>
            <person name="Dedhia N."/>
            <person name="Preston R."/>
            <person name="Balija V."/>
            <person name="McCombie W.R."/>
            <person name="Chow T."/>
            <person name="Chen H."/>
            <person name="Chung M."/>
            <person name="Chen C."/>
            <person name="Shaw J."/>
            <person name="Wu H."/>
            <person name="Hsiao K."/>
            <person name="Chao Y."/>
            <person name="Chu M."/>
            <person name="Cheng C."/>
            <person name="Hour A."/>
            <person name="Lee P."/>
            <person name="Lin S."/>
            <person name="Lin Y."/>
            <person name="Liou J."/>
            <person name="Liu S."/>
            <person name="Hsing Y."/>
            <person name="Raghuvanshi S."/>
            <person name="Mohanty A."/>
            <person name="Bharti A.K."/>
            <person name="Gaur A."/>
            <person name="Gupta V."/>
            <person name="Kumar D."/>
            <person name="Ravi V."/>
            <person name="Vij S."/>
            <person name="Kapur A."/>
            <person name="Khurana P."/>
            <person name="Khurana P."/>
            <person name="Khurana J.P."/>
            <person name="Tyagi A.K."/>
            <person name="Gaikwad K."/>
            <person name="Singh A."/>
            <person name="Dalal V."/>
            <person name="Srivastava S."/>
            <person name="Dixit A."/>
            <person name="Pal A.K."/>
            <person name="Ghazi I.A."/>
            <person name="Yadav M."/>
            <person name="Pandit A."/>
            <person name="Bhargava A."/>
            <person name="Sureshbabu K."/>
            <person name="Batra K."/>
            <person name="Sharma T.R."/>
            <person name="Mohapatra T."/>
            <person name="Singh N.K."/>
            <person name="Messing J."/>
            <person name="Nelson A.B."/>
            <person name="Fuks G."/>
            <person name="Kavchok S."/>
            <person name="Keizer G."/>
            <person name="Linton E."/>
            <person name="Llaca V."/>
            <person name="Song R."/>
            <person name="Tanyolac B."/>
            <person name="Young S."/>
            <person name="Ho-Il K."/>
            <person name="Hahn J.H."/>
            <person name="Sangsakoo G."/>
            <person name="Vanavichit A."/>
            <person name="de Mattos Luiz.A.T."/>
            <person name="Zimmer P.D."/>
            <person name="Malone G."/>
            <person name="Dellagostin O."/>
            <person name="de Oliveira A.C."/>
            <person name="Bevan M."/>
            <person name="Bancroft I."/>
            <person name="Minx P."/>
            <person name="Cordum H."/>
            <person name="Wilson R."/>
            <person name="Cheng Z."/>
            <person name="Jin W."/>
            <person name="Jiang J."/>
            <person name="Leong S.A."/>
            <person name="Iwama H."/>
            <person name="Gojobori T."/>
            <person name="Itoh T."/>
            <person name="Niimura Y."/>
            <person name="Fujii Y."/>
            <person name="Habara T."/>
            <person name="Sakai H."/>
            <person name="Sato Y."/>
            <person name="Wilson G."/>
            <person name="Kumar K."/>
            <person name="McCouch S."/>
            <person name="Juretic N."/>
            <person name="Hoen D."/>
            <person name="Wright S."/>
            <person name="Bruskiewich R."/>
            <person name="Bureau T."/>
            <person name="Miyao A."/>
            <person name="Hirochika H."/>
            <person name="Nishikawa T."/>
            <person name="Kadowaki K."/>
            <person name="Sugiura M."/>
            <person name="Burr B."/>
            <person name="Sasaki T."/>
        </authorList>
    </citation>
    <scope>NUCLEOTIDE SEQUENCE [LARGE SCALE GENOMIC DNA]</scope>
    <source>
        <strain evidence="3">cv. Nipponbare</strain>
    </source>
</reference>
<feature type="non-terminal residue" evidence="2">
    <location>
        <position position="252"/>
    </location>
</feature>
<feature type="region of interest" description="Disordered" evidence="1">
    <location>
        <begin position="210"/>
        <end position="252"/>
    </location>
</feature>
<keyword evidence="3" id="KW-1185">Reference proteome</keyword>
<sequence length="252" mass="26910">YLSDRLASRGGDVVQHAAVHDGVGAPVRAVRAERRVGGDDDAALATHLPHLLLPPPDVHLHLVHRRRHGGEREQPRHLGGGEVADADGPREAQPVALLHAAPHALHVERHQAAAQVVPRQLAGGVLLADGDGPVDEEEVDVVEAEPGQRLPERGDHARRVRVGHGELGGDEQLAAGRHGAAAHGLGDGGADRALGAVHRRGVEVAVAEAHGVRDGRRQVGRRGRRAGAEAQHRHRVARVERDARHGGRRRRR</sequence>
<dbReference type="InParanoid" id="A0A0P0W6T9"/>
<accession>A0A0P0W6T9</accession>
<dbReference type="EMBL" id="AP014960">
    <property type="protein sequence ID" value="BAS87886.1"/>
    <property type="molecule type" value="Genomic_DNA"/>
</dbReference>
<dbReference type="AlphaFoldDB" id="A0A0P0W6T9"/>
<reference evidence="2 3" key="3">
    <citation type="journal article" date="2013" name="Rice">
        <title>Improvement of the Oryza sativa Nipponbare reference genome using next generation sequence and optical map data.</title>
        <authorList>
            <person name="Kawahara Y."/>
            <person name="de la Bastide M."/>
            <person name="Hamilton J.P."/>
            <person name="Kanamori H."/>
            <person name="McCombie W.R."/>
            <person name="Ouyang S."/>
            <person name="Schwartz D.C."/>
            <person name="Tanaka T."/>
            <person name="Wu J."/>
            <person name="Zhou S."/>
            <person name="Childs K.L."/>
            <person name="Davidson R.M."/>
            <person name="Lin H."/>
            <person name="Quesada-Ocampo L."/>
            <person name="Vaillancourt B."/>
            <person name="Sakai H."/>
            <person name="Lee S.S."/>
            <person name="Kim J."/>
            <person name="Numa H."/>
            <person name="Itoh T."/>
            <person name="Buell C.R."/>
            <person name="Matsumoto T."/>
        </authorList>
    </citation>
    <scope>NUCLEOTIDE SEQUENCE [LARGE SCALE GENOMIC DNA]</scope>
    <source>
        <strain evidence="3">cv. Nipponbare</strain>
    </source>
</reference>
<organism evidence="2 3">
    <name type="scientific">Oryza sativa subsp. japonica</name>
    <name type="common">Rice</name>
    <dbReference type="NCBI Taxonomy" id="39947"/>
    <lineage>
        <taxon>Eukaryota</taxon>
        <taxon>Viridiplantae</taxon>
        <taxon>Streptophyta</taxon>
        <taxon>Embryophyta</taxon>
        <taxon>Tracheophyta</taxon>
        <taxon>Spermatophyta</taxon>
        <taxon>Magnoliopsida</taxon>
        <taxon>Liliopsida</taxon>
        <taxon>Poales</taxon>
        <taxon>Poaceae</taxon>
        <taxon>BOP clade</taxon>
        <taxon>Oryzoideae</taxon>
        <taxon>Oryzeae</taxon>
        <taxon>Oryzinae</taxon>
        <taxon>Oryza</taxon>
        <taxon>Oryza sativa</taxon>
    </lineage>
</organism>
<feature type="non-terminal residue" evidence="2">
    <location>
        <position position="1"/>
    </location>
</feature>
<proteinExistence type="predicted"/>
<reference evidence="2 3" key="2">
    <citation type="journal article" date="2013" name="Plant Cell Physiol.">
        <title>Rice Annotation Project Database (RAP-DB): an integrative and interactive database for rice genomics.</title>
        <authorList>
            <person name="Sakai H."/>
            <person name="Lee S.S."/>
            <person name="Tanaka T."/>
            <person name="Numa H."/>
            <person name="Kim J."/>
            <person name="Kawahara Y."/>
            <person name="Wakimoto H."/>
            <person name="Yang C.C."/>
            <person name="Iwamoto M."/>
            <person name="Abe T."/>
            <person name="Yamada Y."/>
            <person name="Muto A."/>
            <person name="Inokuchi H."/>
            <person name="Ikemura T."/>
            <person name="Matsumoto T."/>
            <person name="Sasaki T."/>
            <person name="Itoh T."/>
        </authorList>
    </citation>
    <scope>NUCLEOTIDE SEQUENCE [LARGE SCALE GENOMIC DNA]</scope>
    <source>
        <strain evidence="3">cv. Nipponbare</strain>
    </source>
</reference>
<protein>
    <submittedName>
        <fullName evidence="2">Os04g0167851 protein</fullName>
    </submittedName>
</protein>
<dbReference type="PaxDb" id="39947-A0A0P0W6T9"/>
<name>A0A0P0W6T9_ORYSJ</name>
<gene>
    <name evidence="2" type="ordered locus">Os04g0167851</name>
    <name evidence="2" type="ORF">OSNPB_040167851</name>
</gene>